<comment type="caution">
    <text evidence="7">The sequence shown here is derived from an EMBL/GenBank/DDBJ whole genome shotgun (WGS) entry which is preliminary data.</text>
</comment>
<feature type="transmembrane region" description="Helical" evidence="6">
    <location>
        <begin position="88"/>
        <end position="109"/>
    </location>
</feature>
<feature type="transmembrane region" description="Helical" evidence="6">
    <location>
        <begin position="247"/>
        <end position="266"/>
    </location>
</feature>
<keyword evidence="4 6" id="KW-1133">Transmembrane helix</keyword>
<dbReference type="InterPro" id="IPR002781">
    <property type="entry name" value="TM_pro_TauE-like"/>
</dbReference>
<dbReference type="EMBL" id="PVTL01000009">
    <property type="protein sequence ID" value="PRY65902.1"/>
    <property type="molecule type" value="Genomic_DNA"/>
</dbReference>
<keyword evidence="6" id="KW-1003">Cell membrane</keyword>
<dbReference type="PANTHER" id="PTHR43701">
    <property type="entry name" value="MEMBRANE TRANSPORTER PROTEIN MJ0441-RELATED"/>
    <property type="match status" value="1"/>
</dbReference>
<feature type="transmembrane region" description="Helical" evidence="6">
    <location>
        <begin position="63"/>
        <end position="82"/>
    </location>
</feature>
<gene>
    <name evidence="7" type="ORF">B0I08_10950</name>
</gene>
<reference evidence="7 8" key="1">
    <citation type="submission" date="2018-03" db="EMBL/GenBank/DDBJ databases">
        <title>Genomic Encyclopedia of Type Strains, Phase III (KMG-III): the genomes of soil and plant-associated and newly described type strains.</title>
        <authorList>
            <person name="Whitman W."/>
        </authorList>
    </citation>
    <scope>NUCLEOTIDE SEQUENCE [LARGE SCALE GENOMIC DNA]</scope>
    <source>
        <strain evidence="7 8">CGMCC 1.12484</strain>
    </source>
</reference>
<feature type="transmembrane region" description="Helical" evidence="6">
    <location>
        <begin position="150"/>
        <end position="183"/>
    </location>
</feature>
<organism evidence="7 8">
    <name type="scientific">Glaciihabitans tibetensis</name>
    <dbReference type="NCBI Taxonomy" id="1266600"/>
    <lineage>
        <taxon>Bacteria</taxon>
        <taxon>Bacillati</taxon>
        <taxon>Actinomycetota</taxon>
        <taxon>Actinomycetes</taxon>
        <taxon>Micrococcales</taxon>
        <taxon>Microbacteriaceae</taxon>
        <taxon>Glaciihabitans</taxon>
    </lineage>
</organism>
<name>A0A2T0V6T4_9MICO</name>
<evidence type="ECO:0000313" key="8">
    <source>
        <dbReference type="Proteomes" id="UP000237983"/>
    </source>
</evidence>
<evidence type="ECO:0000256" key="2">
    <source>
        <dbReference type="ARBA" id="ARBA00009142"/>
    </source>
</evidence>
<dbReference type="OrthoDB" id="3700425at2"/>
<evidence type="ECO:0000256" key="6">
    <source>
        <dbReference type="RuleBase" id="RU363041"/>
    </source>
</evidence>
<comment type="similarity">
    <text evidence="2 6">Belongs to the 4-toluene sulfonate uptake permease (TSUP) (TC 2.A.102) family.</text>
</comment>
<dbReference type="Pfam" id="PF01925">
    <property type="entry name" value="TauE"/>
    <property type="match status" value="2"/>
</dbReference>
<proteinExistence type="inferred from homology"/>
<evidence type="ECO:0000256" key="4">
    <source>
        <dbReference type="ARBA" id="ARBA00022989"/>
    </source>
</evidence>
<dbReference type="PANTHER" id="PTHR43701:SF2">
    <property type="entry name" value="MEMBRANE TRANSPORTER PROTEIN YJNA-RELATED"/>
    <property type="match status" value="1"/>
</dbReference>
<sequence length="273" mass="27999">MTQPDQHATDRPSPRPGTRYWIALALIGIIGGLLSGMFGIGGGIIMVPLLISLAGMDQRHASATSLVAIIPTAIVGSITYLVNGQIDLLAGLIIAVGAVVGAIIGSALLKRIPLVWLRWMFIVLILAVAARMLLIVPVRGEQLELDALLGLGYLALGLVMGIASGLFGIGGGIIAVPSLIAIFGMSDLIAKGTSLLVMIPTGITGTINNVRNGLVDVRAGLVVGIAATIAAVPGVALALLLTPRLSAILFAALLLVAAIQLTIKAIRAQRKAK</sequence>
<protein>
    <recommendedName>
        <fullName evidence="6">Probable membrane transporter protein</fullName>
    </recommendedName>
</protein>
<keyword evidence="3 6" id="KW-0812">Transmembrane</keyword>
<dbReference type="RefSeq" id="WP_106214377.1">
    <property type="nucleotide sequence ID" value="NZ_PVTL01000009.1"/>
</dbReference>
<keyword evidence="8" id="KW-1185">Reference proteome</keyword>
<feature type="transmembrane region" description="Helical" evidence="6">
    <location>
        <begin position="20"/>
        <end position="51"/>
    </location>
</feature>
<dbReference type="AlphaFoldDB" id="A0A2T0V6T4"/>
<evidence type="ECO:0000256" key="5">
    <source>
        <dbReference type="ARBA" id="ARBA00023136"/>
    </source>
</evidence>
<dbReference type="InterPro" id="IPR051598">
    <property type="entry name" value="TSUP/Inactive_protease-like"/>
</dbReference>
<evidence type="ECO:0000256" key="1">
    <source>
        <dbReference type="ARBA" id="ARBA00004141"/>
    </source>
</evidence>
<feature type="transmembrane region" description="Helical" evidence="6">
    <location>
        <begin position="116"/>
        <end position="138"/>
    </location>
</feature>
<evidence type="ECO:0000313" key="7">
    <source>
        <dbReference type="EMBL" id="PRY65902.1"/>
    </source>
</evidence>
<accession>A0A2T0V6T4</accession>
<feature type="transmembrane region" description="Helical" evidence="6">
    <location>
        <begin position="219"/>
        <end position="241"/>
    </location>
</feature>
<dbReference type="GO" id="GO:0005886">
    <property type="term" value="C:plasma membrane"/>
    <property type="evidence" value="ECO:0007669"/>
    <property type="project" value="UniProtKB-SubCell"/>
</dbReference>
<dbReference type="Proteomes" id="UP000237983">
    <property type="component" value="Unassembled WGS sequence"/>
</dbReference>
<keyword evidence="5 6" id="KW-0472">Membrane</keyword>
<comment type="subcellular location">
    <subcellularLocation>
        <location evidence="6">Cell membrane</location>
        <topology evidence="6">Multi-pass membrane protein</topology>
    </subcellularLocation>
    <subcellularLocation>
        <location evidence="1">Membrane</location>
        <topology evidence="1">Multi-pass membrane protein</topology>
    </subcellularLocation>
</comment>
<evidence type="ECO:0000256" key="3">
    <source>
        <dbReference type="ARBA" id="ARBA00022692"/>
    </source>
</evidence>